<evidence type="ECO:0000256" key="1">
    <source>
        <dbReference type="ARBA" id="ARBA00022741"/>
    </source>
</evidence>
<keyword evidence="5" id="KW-0808">Transferase</keyword>
<protein>
    <submittedName>
        <fullName evidence="5">Type II pantothenate kinase</fullName>
        <ecNumber evidence="5">2.7.1.33</ecNumber>
    </submittedName>
</protein>
<keyword evidence="3" id="KW-0173">Coenzyme A biosynthesis</keyword>
<proteinExistence type="predicted"/>
<evidence type="ECO:0000256" key="2">
    <source>
        <dbReference type="ARBA" id="ARBA00022840"/>
    </source>
</evidence>
<feature type="transmembrane region" description="Helical" evidence="4">
    <location>
        <begin position="119"/>
        <end position="143"/>
    </location>
</feature>
<accession>A0A645BTZ1</accession>
<sequence length="446" mass="47024">MERLAKRKIDTKSMVRAGILCALIIVMTVVPYTGYISYGLVEITTLHIVVAVGAVILGWQYGAVLGFVWGVTCILRALTNPLWAPFINPMISLVPRVLVGIVGGLVAGGLRKLKLRTGLVASISAAAATLTNTVLVLSALKLFSTLLTGAPLLGTIYATLIGVNGVIELIAAIIIVPAVVAAVKPRELVLGIDIGASTTKFALVKNGKCIKEYRKPDEQTFEDALESFGYAGVKRIAITGVGSSFIKGDIHGIPTKRKDEFSSVSRGALNLSKKHNCLVVSVGTGTSFTRVTPFRTRHVGGTGLGGGPLMGLSGKICGTDDMEELQRLAALGDLHEIDLQLMDVCEGTISNLKPNTTVANMSKLGANSRPEDLAAGLCNLIFQAVGVMASLAVKRHLTRTIVLVGTITDWPIAKRSLDEVAALHKVKFIIPEHAAFATAIGAALSE</sequence>
<dbReference type="PANTHER" id="PTHR12280">
    <property type="entry name" value="PANTOTHENATE KINASE"/>
    <property type="match status" value="1"/>
</dbReference>
<feature type="transmembrane region" description="Helical" evidence="4">
    <location>
        <begin position="90"/>
        <end position="107"/>
    </location>
</feature>
<dbReference type="GO" id="GO:0005524">
    <property type="term" value="F:ATP binding"/>
    <property type="evidence" value="ECO:0007669"/>
    <property type="project" value="UniProtKB-KW"/>
</dbReference>
<dbReference type="Pfam" id="PF03630">
    <property type="entry name" value="Fumble"/>
    <property type="match status" value="1"/>
</dbReference>
<name>A0A645BTZ1_9ZZZZ</name>
<dbReference type="EMBL" id="VSSQ01022491">
    <property type="protein sequence ID" value="MPM68836.1"/>
    <property type="molecule type" value="Genomic_DNA"/>
</dbReference>
<keyword evidence="4" id="KW-0812">Transmembrane</keyword>
<dbReference type="GO" id="GO:0005829">
    <property type="term" value="C:cytosol"/>
    <property type="evidence" value="ECO:0007669"/>
    <property type="project" value="TreeGrafter"/>
</dbReference>
<dbReference type="EC" id="2.7.1.33" evidence="5"/>
<reference evidence="5" key="1">
    <citation type="submission" date="2019-08" db="EMBL/GenBank/DDBJ databases">
        <authorList>
            <person name="Kucharzyk K."/>
            <person name="Murdoch R.W."/>
            <person name="Higgins S."/>
            <person name="Loffler F."/>
        </authorList>
    </citation>
    <scope>NUCLEOTIDE SEQUENCE</scope>
</reference>
<keyword evidence="4" id="KW-0472">Membrane</keyword>
<keyword evidence="5" id="KW-0418">Kinase</keyword>
<organism evidence="5">
    <name type="scientific">bioreactor metagenome</name>
    <dbReference type="NCBI Taxonomy" id="1076179"/>
    <lineage>
        <taxon>unclassified sequences</taxon>
        <taxon>metagenomes</taxon>
        <taxon>ecological metagenomes</taxon>
    </lineage>
</organism>
<dbReference type="SUPFAM" id="SSF53067">
    <property type="entry name" value="Actin-like ATPase domain"/>
    <property type="match status" value="1"/>
</dbReference>
<keyword evidence="1" id="KW-0547">Nucleotide-binding</keyword>
<dbReference type="Gene3D" id="1.10.1760.20">
    <property type="match status" value="1"/>
</dbReference>
<dbReference type="InterPro" id="IPR024529">
    <property type="entry name" value="ECF_trnsprt_substrate-spec"/>
</dbReference>
<gene>
    <name evidence="5" type="primary">coaW_5</name>
    <name evidence="5" type="ORF">SDC9_115771</name>
</gene>
<evidence type="ECO:0000256" key="4">
    <source>
        <dbReference type="SAM" id="Phobius"/>
    </source>
</evidence>
<dbReference type="InterPro" id="IPR004567">
    <property type="entry name" value="Type_II_PanK"/>
</dbReference>
<evidence type="ECO:0000313" key="5">
    <source>
        <dbReference type="EMBL" id="MPM68836.1"/>
    </source>
</evidence>
<dbReference type="AlphaFoldDB" id="A0A645BTZ1"/>
<evidence type="ECO:0000256" key="3">
    <source>
        <dbReference type="ARBA" id="ARBA00022993"/>
    </source>
</evidence>
<keyword evidence="2" id="KW-0067">ATP-binding</keyword>
<dbReference type="GO" id="GO:0015937">
    <property type="term" value="P:coenzyme A biosynthetic process"/>
    <property type="evidence" value="ECO:0007669"/>
    <property type="project" value="UniProtKB-KW"/>
</dbReference>
<dbReference type="Pfam" id="PF12822">
    <property type="entry name" value="ECF_trnsprt"/>
    <property type="match status" value="1"/>
</dbReference>
<feature type="transmembrane region" description="Helical" evidence="4">
    <location>
        <begin position="13"/>
        <end position="30"/>
    </location>
</feature>
<dbReference type="GO" id="GO:0004594">
    <property type="term" value="F:pantothenate kinase activity"/>
    <property type="evidence" value="ECO:0007669"/>
    <property type="project" value="UniProtKB-EC"/>
</dbReference>
<dbReference type="Gene3D" id="3.30.420.40">
    <property type="match status" value="1"/>
</dbReference>
<keyword evidence="4" id="KW-1133">Transmembrane helix</keyword>
<dbReference type="InterPro" id="IPR043129">
    <property type="entry name" value="ATPase_NBD"/>
</dbReference>
<comment type="caution">
    <text evidence="5">The sequence shown here is derived from an EMBL/GenBank/DDBJ whole genome shotgun (WGS) entry which is preliminary data.</text>
</comment>
<dbReference type="PANTHER" id="PTHR12280:SF20">
    <property type="entry name" value="4'-PHOSPHOPANTETHEINE PHOSPHATASE"/>
    <property type="match status" value="1"/>
</dbReference>
<dbReference type="CDD" id="cd24085">
    <property type="entry name" value="ASKHA_NBD_PanK-II_bac"/>
    <property type="match status" value="1"/>
</dbReference>
<feature type="transmembrane region" description="Helical" evidence="4">
    <location>
        <begin position="155"/>
        <end position="183"/>
    </location>
</feature>
<dbReference type="GO" id="GO:0022857">
    <property type="term" value="F:transmembrane transporter activity"/>
    <property type="evidence" value="ECO:0007669"/>
    <property type="project" value="InterPro"/>
</dbReference>